<dbReference type="OrthoDB" id="3296622at2"/>
<dbReference type="SUPFAM" id="SSF46785">
    <property type="entry name" value="Winged helix' DNA-binding domain"/>
    <property type="match status" value="1"/>
</dbReference>
<evidence type="ECO:0000313" key="5">
    <source>
        <dbReference type="EMBL" id="GAD87861.1"/>
    </source>
</evidence>
<gene>
    <name evidence="5" type="ORF">NCAST_37_01720</name>
</gene>
<dbReference type="InterPro" id="IPR036388">
    <property type="entry name" value="WH-like_DNA-bd_sf"/>
</dbReference>
<sequence>MIERMSRPRPLPHDPIAEAHRQWTGHGWGAVADGMAVVTSLVRAQQIVMSRVDEALKPSGLTFSRYELLQLLSFSKTGALPMAKASARLQVHPTSVTNTVDRLEAAGLVVRVPHPSDRRATLIEITDAGRELVAEATAALNAQVFAEPGLPADRVRELLALLAEFRHDAGDYEDPGAENLAFHATWQPTGESPRDSLGS</sequence>
<keyword evidence="2" id="KW-0238">DNA-binding</keyword>
<name>U5ENB8_NOCAS</name>
<dbReference type="AlphaFoldDB" id="U5ENB8"/>
<dbReference type="Proteomes" id="UP000017048">
    <property type="component" value="Unassembled WGS sequence"/>
</dbReference>
<dbReference type="PANTHER" id="PTHR33164:SF101">
    <property type="entry name" value="TRANSCRIPTIONAL REPRESSOR MPRA"/>
    <property type="match status" value="1"/>
</dbReference>
<keyword evidence="1" id="KW-0805">Transcription regulation</keyword>
<dbReference type="InterPro" id="IPR039422">
    <property type="entry name" value="MarR/SlyA-like"/>
</dbReference>
<evidence type="ECO:0000259" key="4">
    <source>
        <dbReference type="PROSITE" id="PS50995"/>
    </source>
</evidence>
<keyword evidence="3" id="KW-0804">Transcription</keyword>
<dbReference type="GO" id="GO:0006950">
    <property type="term" value="P:response to stress"/>
    <property type="evidence" value="ECO:0007669"/>
    <property type="project" value="TreeGrafter"/>
</dbReference>
<dbReference type="PROSITE" id="PS01117">
    <property type="entry name" value="HTH_MARR_1"/>
    <property type="match status" value="1"/>
</dbReference>
<evidence type="ECO:0000256" key="1">
    <source>
        <dbReference type="ARBA" id="ARBA00023015"/>
    </source>
</evidence>
<dbReference type="Pfam" id="PF12802">
    <property type="entry name" value="MarR_2"/>
    <property type="match status" value="1"/>
</dbReference>
<dbReference type="InterPro" id="IPR036390">
    <property type="entry name" value="WH_DNA-bd_sf"/>
</dbReference>
<reference evidence="5 6" key="1">
    <citation type="journal article" date="2014" name="BMC Genomics">
        <title>Genome based analysis of type-I polyketide synthase and nonribosomal peptide synthetase gene clusters in seven strains of five representative Nocardia species.</title>
        <authorList>
            <person name="Komaki H."/>
            <person name="Ichikawa N."/>
            <person name="Hosoyama A."/>
            <person name="Takahashi-Nakaguchi A."/>
            <person name="Matsuzawa T."/>
            <person name="Suzuki K."/>
            <person name="Fujita N."/>
            <person name="Gonoi T."/>
        </authorList>
    </citation>
    <scope>NUCLEOTIDE SEQUENCE [LARGE SCALE GENOMIC DNA]</scope>
    <source>
        <strain evidence="5 6">NBRC 15531</strain>
    </source>
</reference>
<protein>
    <submittedName>
        <fullName evidence="5">MarR family transcriptional regulator</fullName>
    </submittedName>
</protein>
<dbReference type="InterPro" id="IPR000835">
    <property type="entry name" value="HTH_MarR-typ"/>
</dbReference>
<dbReference type="Gene3D" id="1.10.10.10">
    <property type="entry name" value="Winged helix-like DNA-binding domain superfamily/Winged helix DNA-binding domain"/>
    <property type="match status" value="1"/>
</dbReference>
<dbReference type="STRING" id="1824.SAMN05444423_10332"/>
<dbReference type="PROSITE" id="PS50995">
    <property type="entry name" value="HTH_MARR_2"/>
    <property type="match status" value="1"/>
</dbReference>
<dbReference type="InterPro" id="IPR023187">
    <property type="entry name" value="Tscrpt_reg_MarR-type_CS"/>
</dbReference>
<feature type="domain" description="HTH marR-type" evidence="4">
    <location>
        <begin position="34"/>
        <end position="167"/>
    </location>
</feature>
<dbReference type="GO" id="GO:0003677">
    <property type="term" value="F:DNA binding"/>
    <property type="evidence" value="ECO:0007669"/>
    <property type="project" value="UniProtKB-KW"/>
</dbReference>
<dbReference type="GO" id="GO:0003700">
    <property type="term" value="F:DNA-binding transcription factor activity"/>
    <property type="evidence" value="ECO:0007669"/>
    <property type="project" value="InterPro"/>
</dbReference>
<dbReference type="PANTHER" id="PTHR33164">
    <property type="entry name" value="TRANSCRIPTIONAL REGULATOR, MARR FAMILY"/>
    <property type="match status" value="1"/>
</dbReference>
<comment type="caution">
    <text evidence="5">The sequence shown here is derived from an EMBL/GenBank/DDBJ whole genome shotgun (WGS) entry which is preliminary data.</text>
</comment>
<dbReference type="EMBL" id="BAFO02000037">
    <property type="protein sequence ID" value="GAD87861.1"/>
    <property type="molecule type" value="Genomic_DNA"/>
</dbReference>
<dbReference type="SMART" id="SM00347">
    <property type="entry name" value="HTH_MARR"/>
    <property type="match status" value="1"/>
</dbReference>
<evidence type="ECO:0000313" key="6">
    <source>
        <dbReference type="Proteomes" id="UP000017048"/>
    </source>
</evidence>
<evidence type="ECO:0000256" key="3">
    <source>
        <dbReference type="ARBA" id="ARBA00023163"/>
    </source>
</evidence>
<dbReference type="eggNOG" id="COG1846">
    <property type="taxonomic scope" value="Bacteria"/>
</dbReference>
<accession>U5ENB8</accession>
<evidence type="ECO:0000256" key="2">
    <source>
        <dbReference type="ARBA" id="ARBA00023125"/>
    </source>
</evidence>
<organism evidence="5 6">
    <name type="scientific">Nocardia asteroides NBRC 15531</name>
    <dbReference type="NCBI Taxonomy" id="1110697"/>
    <lineage>
        <taxon>Bacteria</taxon>
        <taxon>Bacillati</taxon>
        <taxon>Actinomycetota</taxon>
        <taxon>Actinomycetes</taxon>
        <taxon>Mycobacteriales</taxon>
        <taxon>Nocardiaceae</taxon>
        <taxon>Nocardia</taxon>
    </lineage>
</organism>
<proteinExistence type="predicted"/>
<keyword evidence="6" id="KW-1185">Reference proteome</keyword>